<gene>
    <name evidence="1" type="ORF">E1261_08410</name>
</gene>
<comment type="caution">
    <text evidence="1">The sequence shown here is derived from an EMBL/GenBank/DDBJ whole genome shotgun (WGS) entry which is preliminary data.</text>
</comment>
<dbReference type="Proteomes" id="UP000295075">
    <property type="component" value="Unassembled WGS sequence"/>
</dbReference>
<accession>A0A4R4QB38</accession>
<dbReference type="OrthoDB" id="9952017at2"/>
<evidence type="ECO:0000313" key="1">
    <source>
        <dbReference type="EMBL" id="TDC32500.1"/>
    </source>
</evidence>
<protein>
    <submittedName>
        <fullName evidence="1">Uncharacterized protein</fullName>
    </submittedName>
</protein>
<evidence type="ECO:0000313" key="2">
    <source>
        <dbReference type="Proteomes" id="UP000295075"/>
    </source>
</evidence>
<sequence length="187" mass="21054">MRFFSRPADPTEAVLRRLSKRLRWFRPSLADAPTPSEQLTHLAQHRLCPAIDRGDTAPLITALTITEDALTESPDDELDSALIHLVELISNWVSWPETPPSVLEAIESSMGPETHNRWNRIRRQSTTVAGWLGAGSAPEREAPADYREVQDAVLRFLVRSNMQYVDETLTISTTDRLRHELATGQGM</sequence>
<proteinExistence type="predicted"/>
<organism evidence="1 2">
    <name type="scientific">Kribbella albertanoniae</name>
    <dbReference type="NCBI Taxonomy" id="1266829"/>
    <lineage>
        <taxon>Bacteria</taxon>
        <taxon>Bacillati</taxon>
        <taxon>Actinomycetota</taxon>
        <taxon>Actinomycetes</taxon>
        <taxon>Propionibacteriales</taxon>
        <taxon>Kribbellaceae</taxon>
        <taxon>Kribbella</taxon>
    </lineage>
</organism>
<dbReference type="EMBL" id="SMKA01000022">
    <property type="protein sequence ID" value="TDC32500.1"/>
    <property type="molecule type" value="Genomic_DNA"/>
</dbReference>
<keyword evidence="2" id="KW-1185">Reference proteome</keyword>
<name>A0A4R4QB38_9ACTN</name>
<dbReference type="RefSeq" id="WP_132404484.1">
    <property type="nucleotide sequence ID" value="NZ_SMKA01000022.1"/>
</dbReference>
<reference evidence="1 2" key="1">
    <citation type="submission" date="2019-03" db="EMBL/GenBank/DDBJ databases">
        <title>Draft genome sequences of novel Actinobacteria.</title>
        <authorList>
            <person name="Sahin N."/>
            <person name="Ay H."/>
            <person name="Saygin H."/>
        </authorList>
    </citation>
    <scope>NUCLEOTIDE SEQUENCE [LARGE SCALE GENOMIC DNA]</scope>
    <source>
        <strain evidence="1 2">JCM 30547</strain>
    </source>
</reference>
<dbReference type="AlphaFoldDB" id="A0A4R4QB38"/>